<sequence length="520" mass="53938">MRVARFLCALCLLLAPLAVPTPALAAGQVTAFDLDAATIPGLQRMMDSGTLTSVRLTGLYLARIRSADPKVHAVLSVDPTALGQAATSDLRRRLGRTRGPLDGIPVLLKDNIDTRGLETTAGSRALLARPPAQDAPLVTRLRAAGAVVLGKTNLSEWANYRSTNSTSGWSGVGLQTNNPYALDRNPCGSSSGSGAAVAASLAQVAVGTETDGSIVCPAGANGVVGLKPSLGLVSRTGVVPISAEQDTAGPMARHAVDAAILLSALQGRDPADPATRIYPPGQPTDYARLLAPDALRGARIGVWRQSGTDPTVDATVQHAVDVLRAQGATVVDVNLPYQDQIGAAENAALLSEFARDLPAYLAHRPAAPQTIAGLVAFNRQDPVELSRFGQELFEQALTAPATTDPTYLRNRATATTLARKSIDDTLAAQHLDAIISPTNGPAWLTTYGHGDVGYEIGSSTPAAVAGYPDASVPAGYAGELPLGISIFAGRWSDAHVLSLAAAFEHADPVRHAPRFIPTVG</sequence>
<feature type="domain" description="Amidase" evidence="2">
    <location>
        <begin position="56"/>
        <end position="497"/>
    </location>
</feature>
<keyword evidence="3" id="KW-0378">Hydrolase</keyword>
<accession>A0A558ADW7</accession>
<keyword evidence="1" id="KW-0732">Signal</keyword>
<dbReference type="NCBIfam" id="NF006006">
    <property type="entry name" value="PRK08137.1"/>
    <property type="match status" value="1"/>
</dbReference>
<dbReference type="EC" id="3.5.1.4" evidence="3"/>
<dbReference type="GO" id="GO:0004040">
    <property type="term" value="F:amidase activity"/>
    <property type="evidence" value="ECO:0007669"/>
    <property type="project" value="UniProtKB-EC"/>
</dbReference>
<dbReference type="Pfam" id="PF01425">
    <property type="entry name" value="Amidase"/>
    <property type="match status" value="1"/>
</dbReference>
<evidence type="ECO:0000259" key="2">
    <source>
        <dbReference type="Pfam" id="PF01425"/>
    </source>
</evidence>
<protein>
    <submittedName>
        <fullName evidence="3">Amidase</fullName>
        <ecNumber evidence="3">3.5.1.4</ecNumber>
    </submittedName>
</protein>
<dbReference type="Proteomes" id="UP000318578">
    <property type="component" value="Unassembled WGS sequence"/>
</dbReference>
<name>A0A558ADW7_9PSEU</name>
<dbReference type="EMBL" id="VJZA01000018">
    <property type="protein sequence ID" value="TVT22446.1"/>
    <property type="molecule type" value="Genomic_DNA"/>
</dbReference>
<dbReference type="PANTHER" id="PTHR42678:SF34">
    <property type="entry name" value="OS04G0183300 PROTEIN"/>
    <property type="match status" value="1"/>
</dbReference>
<dbReference type="Gene3D" id="3.90.1300.10">
    <property type="entry name" value="Amidase signature (AS) domain"/>
    <property type="match status" value="1"/>
</dbReference>
<evidence type="ECO:0000256" key="1">
    <source>
        <dbReference type="SAM" id="SignalP"/>
    </source>
</evidence>
<feature type="chain" id="PRO_5021752354" evidence="1">
    <location>
        <begin position="26"/>
        <end position="520"/>
    </location>
</feature>
<proteinExistence type="predicted"/>
<evidence type="ECO:0000313" key="4">
    <source>
        <dbReference type="Proteomes" id="UP000318578"/>
    </source>
</evidence>
<evidence type="ECO:0000313" key="3">
    <source>
        <dbReference type="EMBL" id="TVT22446.1"/>
    </source>
</evidence>
<dbReference type="SUPFAM" id="SSF75304">
    <property type="entry name" value="Amidase signature (AS) enzymes"/>
    <property type="match status" value="1"/>
</dbReference>
<dbReference type="InterPro" id="IPR023631">
    <property type="entry name" value="Amidase_dom"/>
</dbReference>
<dbReference type="InterPro" id="IPR036928">
    <property type="entry name" value="AS_sf"/>
</dbReference>
<dbReference type="OrthoDB" id="9811471at2"/>
<gene>
    <name evidence="3" type="ORF">FNH06_13560</name>
</gene>
<dbReference type="PANTHER" id="PTHR42678">
    <property type="entry name" value="AMIDASE"/>
    <property type="match status" value="1"/>
</dbReference>
<keyword evidence="4" id="KW-1185">Reference proteome</keyword>
<feature type="signal peptide" evidence="1">
    <location>
        <begin position="1"/>
        <end position="25"/>
    </location>
</feature>
<dbReference type="AlphaFoldDB" id="A0A558ADW7"/>
<comment type="caution">
    <text evidence="3">The sequence shown here is derived from an EMBL/GenBank/DDBJ whole genome shotgun (WGS) entry which is preliminary data.</text>
</comment>
<organism evidence="3 4">
    <name type="scientific">Amycolatopsis acidiphila</name>
    <dbReference type="NCBI Taxonomy" id="715473"/>
    <lineage>
        <taxon>Bacteria</taxon>
        <taxon>Bacillati</taxon>
        <taxon>Actinomycetota</taxon>
        <taxon>Actinomycetes</taxon>
        <taxon>Pseudonocardiales</taxon>
        <taxon>Pseudonocardiaceae</taxon>
        <taxon>Amycolatopsis</taxon>
    </lineage>
</organism>
<dbReference type="RefSeq" id="WP_144638235.1">
    <property type="nucleotide sequence ID" value="NZ_BNAX01000020.1"/>
</dbReference>
<reference evidence="3 4" key="1">
    <citation type="submission" date="2019-07" db="EMBL/GenBank/DDBJ databases">
        <title>New species of Amycolatopsis and Streptomyces.</title>
        <authorList>
            <person name="Duangmal K."/>
            <person name="Teo W.F.A."/>
            <person name="Lipun K."/>
        </authorList>
    </citation>
    <scope>NUCLEOTIDE SEQUENCE [LARGE SCALE GENOMIC DNA]</scope>
    <source>
        <strain evidence="3 4">JCM 30562</strain>
    </source>
</reference>